<keyword evidence="5" id="KW-0408">Iron</keyword>
<dbReference type="RefSeq" id="XP_033658828.1">
    <property type="nucleotide sequence ID" value="XM_033801370.1"/>
</dbReference>
<feature type="region of interest" description="Disordered" evidence="6">
    <location>
        <begin position="249"/>
        <end position="273"/>
    </location>
</feature>
<evidence type="ECO:0000256" key="6">
    <source>
        <dbReference type="SAM" id="MobiDB-lite"/>
    </source>
</evidence>
<organism evidence="8 9">
    <name type="scientific">Westerdykella ornata</name>
    <dbReference type="NCBI Taxonomy" id="318751"/>
    <lineage>
        <taxon>Eukaryota</taxon>
        <taxon>Fungi</taxon>
        <taxon>Dikarya</taxon>
        <taxon>Ascomycota</taxon>
        <taxon>Pezizomycotina</taxon>
        <taxon>Dothideomycetes</taxon>
        <taxon>Pleosporomycetidae</taxon>
        <taxon>Pleosporales</taxon>
        <taxon>Sporormiaceae</taxon>
        <taxon>Westerdykella</taxon>
    </lineage>
</organism>
<evidence type="ECO:0000256" key="2">
    <source>
        <dbReference type="ARBA" id="ARBA00022723"/>
    </source>
</evidence>
<accession>A0A6A6JXE1</accession>
<dbReference type="InterPro" id="IPR045054">
    <property type="entry name" value="P4HA-like"/>
</dbReference>
<dbReference type="PROSITE" id="PS51471">
    <property type="entry name" value="FE2OG_OXY"/>
    <property type="match status" value="1"/>
</dbReference>
<dbReference type="GeneID" id="54554545"/>
<dbReference type="AlphaFoldDB" id="A0A6A6JXE1"/>
<evidence type="ECO:0000259" key="7">
    <source>
        <dbReference type="PROSITE" id="PS51471"/>
    </source>
</evidence>
<gene>
    <name evidence="8" type="ORF">EI97DRAFT_463647</name>
</gene>
<evidence type="ECO:0000256" key="4">
    <source>
        <dbReference type="ARBA" id="ARBA00023002"/>
    </source>
</evidence>
<proteinExistence type="predicted"/>
<evidence type="ECO:0000313" key="9">
    <source>
        <dbReference type="Proteomes" id="UP000800097"/>
    </source>
</evidence>
<comment type="cofactor">
    <cofactor evidence="1">
        <name>L-ascorbate</name>
        <dbReference type="ChEBI" id="CHEBI:38290"/>
    </cofactor>
</comment>
<dbReference type="InterPro" id="IPR044862">
    <property type="entry name" value="Pro_4_hyd_alph_FE2OG_OXY"/>
</dbReference>
<dbReference type="SMART" id="SM00702">
    <property type="entry name" value="P4Hc"/>
    <property type="match status" value="1"/>
</dbReference>
<dbReference type="Gene3D" id="2.60.120.620">
    <property type="entry name" value="q2cbj1_9rhob like domain"/>
    <property type="match status" value="1"/>
</dbReference>
<dbReference type="InterPro" id="IPR006620">
    <property type="entry name" value="Pro_4_hyd_alph"/>
</dbReference>
<dbReference type="Proteomes" id="UP000800097">
    <property type="component" value="Unassembled WGS sequence"/>
</dbReference>
<dbReference type="Pfam" id="PF13640">
    <property type="entry name" value="2OG-FeII_Oxy_3"/>
    <property type="match status" value="1"/>
</dbReference>
<evidence type="ECO:0000313" key="8">
    <source>
        <dbReference type="EMBL" id="KAF2281291.1"/>
    </source>
</evidence>
<evidence type="ECO:0000256" key="5">
    <source>
        <dbReference type="ARBA" id="ARBA00023004"/>
    </source>
</evidence>
<dbReference type="GO" id="GO:0031418">
    <property type="term" value="F:L-ascorbic acid binding"/>
    <property type="evidence" value="ECO:0007669"/>
    <property type="project" value="InterPro"/>
</dbReference>
<keyword evidence="9" id="KW-1185">Reference proteome</keyword>
<dbReference type="EMBL" id="ML986484">
    <property type="protein sequence ID" value="KAF2281291.1"/>
    <property type="molecule type" value="Genomic_DNA"/>
</dbReference>
<feature type="domain" description="Fe2OG dioxygenase" evidence="7">
    <location>
        <begin position="169"/>
        <end position="321"/>
    </location>
</feature>
<dbReference type="GO" id="GO:0005506">
    <property type="term" value="F:iron ion binding"/>
    <property type="evidence" value="ECO:0007669"/>
    <property type="project" value="InterPro"/>
</dbReference>
<dbReference type="OrthoDB" id="420380at2759"/>
<protein>
    <recommendedName>
        <fullName evidence="7">Fe2OG dioxygenase domain-containing protein</fullName>
    </recommendedName>
</protein>
<evidence type="ECO:0000256" key="1">
    <source>
        <dbReference type="ARBA" id="ARBA00001961"/>
    </source>
</evidence>
<name>A0A6A6JXE1_WESOR</name>
<dbReference type="InterPro" id="IPR005123">
    <property type="entry name" value="Oxoglu/Fe-dep_dioxygenase_dom"/>
</dbReference>
<keyword evidence="3" id="KW-0223">Dioxygenase</keyword>
<reference evidence="8" key="1">
    <citation type="journal article" date="2020" name="Stud. Mycol.">
        <title>101 Dothideomycetes genomes: a test case for predicting lifestyles and emergence of pathogens.</title>
        <authorList>
            <person name="Haridas S."/>
            <person name="Albert R."/>
            <person name="Binder M."/>
            <person name="Bloem J."/>
            <person name="Labutti K."/>
            <person name="Salamov A."/>
            <person name="Andreopoulos B."/>
            <person name="Baker S."/>
            <person name="Barry K."/>
            <person name="Bills G."/>
            <person name="Bluhm B."/>
            <person name="Cannon C."/>
            <person name="Castanera R."/>
            <person name="Culley D."/>
            <person name="Daum C."/>
            <person name="Ezra D."/>
            <person name="Gonzalez J."/>
            <person name="Henrissat B."/>
            <person name="Kuo A."/>
            <person name="Liang C."/>
            <person name="Lipzen A."/>
            <person name="Lutzoni F."/>
            <person name="Magnuson J."/>
            <person name="Mondo S."/>
            <person name="Nolan M."/>
            <person name="Ohm R."/>
            <person name="Pangilinan J."/>
            <person name="Park H.-J."/>
            <person name="Ramirez L."/>
            <person name="Alfaro M."/>
            <person name="Sun H."/>
            <person name="Tritt A."/>
            <person name="Yoshinaga Y."/>
            <person name="Zwiers L.-H."/>
            <person name="Turgeon B."/>
            <person name="Goodwin S."/>
            <person name="Spatafora J."/>
            <person name="Crous P."/>
            <person name="Grigoriev I."/>
        </authorList>
    </citation>
    <scope>NUCLEOTIDE SEQUENCE</scope>
    <source>
        <strain evidence="8">CBS 379.55</strain>
    </source>
</reference>
<dbReference type="PANTHER" id="PTHR10869">
    <property type="entry name" value="PROLYL 4-HYDROXYLASE ALPHA SUBUNIT"/>
    <property type="match status" value="1"/>
</dbReference>
<sequence length="329" mass="35763">MAKPRHGKASMARPRMASFGPKTLLFALPLALPVVMLQSSIQHLLPVRLQTYFSSSHLQTSEQAQATPSNQSLLEACYTHTYTTEIVSLDPLVIYINNFTSAAEAEELINIGEPDFAPSFISRAHTGANVRVSGRTSSSAPLPQDHPLVTCILSRARAFLGGSMLPDEPFATPQLVKYRPGEKYDLHTDFWPTHQVLKDGKGKGKLMNRPISFFVFLRDTCTGGETYFPLVEVDGGVVGDGKWEGRMAVGPVGGGGGGGDDDDGGVGEGRKRKGVRFTPITGNAVFWVNLDGEGRGDQRLVHAGLEVKSGEKVGMNIWARRFYGEVDDW</sequence>
<dbReference type="PANTHER" id="PTHR10869:SF242">
    <property type="entry name" value="PROLYL 4-HYDROXYLASE ALPHA SUBUNIT DOMAIN-CONTAINING PROTEIN"/>
    <property type="match status" value="1"/>
</dbReference>
<evidence type="ECO:0000256" key="3">
    <source>
        <dbReference type="ARBA" id="ARBA00022964"/>
    </source>
</evidence>
<keyword evidence="4" id="KW-0560">Oxidoreductase</keyword>
<dbReference type="GO" id="GO:0004656">
    <property type="term" value="F:procollagen-proline 4-dioxygenase activity"/>
    <property type="evidence" value="ECO:0007669"/>
    <property type="project" value="TreeGrafter"/>
</dbReference>
<keyword evidence="2" id="KW-0479">Metal-binding</keyword>
<dbReference type="GO" id="GO:0005783">
    <property type="term" value="C:endoplasmic reticulum"/>
    <property type="evidence" value="ECO:0007669"/>
    <property type="project" value="TreeGrafter"/>
</dbReference>